<dbReference type="Proteomes" id="UP001420932">
    <property type="component" value="Unassembled WGS sequence"/>
</dbReference>
<evidence type="ECO:0000313" key="3">
    <source>
        <dbReference type="Proteomes" id="UP001420932"/>
    </source>
</evidence>
<name>A0AAP0E1B4_9MAGN</name>
<evidence type="ECO:0000313" key="2">
    <source>
        <dbReference type="EMBL" id="KAK9080933.1"/>
    </source>
</evidence>
<feature type="compositionally biased region" description="Basic and acidic residues" evidence="1">
    <location>
        <begin position="31"/>
        <end position="58"/>
    </location>
</feature>
<sequence length="68" mass="7429">MGGGSGVERRSTGSARGSWRRSTGEGVGDGRLVRVGDGRGDCRESRRRGRAEEEKRMNESGQTLRLSY</sequence>
<protein>
    <submittedName>
        <fullName evidence="2">Uncharacterized protein</fullName>
    </submittedName>
</protein>
<reference evidence="2 3" key="1">
    <citation type="submission" date="2024-01" db="EMBL/GenBank/DDBJ databases">
        <title>Genome assemblies of Stephania.</title>
        <authorList>
            <person name="Yang L."/>
        </authorList>
    </citation>
    <scope>NUCLEOTIDE SEQUENCE [LARGE SCALE GENOMIC DNA]</scope>
    <source>
        <strain evidence="2">YNDBR</strain>
        <tissue evidence="2">Leaf</tissue>
    </source>
</reference>
<keyword evidence="3" id="KW-1185">Reference proteome</keyword>
<dbReference type="EMBL" id="JBBNAF010000059">
    <property type="protein sequence ID" value="KAK9080933.1"/>
    <property type="molecule type" value="Genomic_DNA"/>
</dbReference>
<feature type="compositionally biased region" description="Polar residues" evidence="1">
    <location>
        <begin position="59"/>
        <end position="68"/>
    </location>
</feature>
<dbReference type="AlphaFoldDB" id="A0AAP0E1B4"/>
<organism evidence="2 3">
    <name type="scientific">Stephania yunnanensis</name>
    <dbReference type="NCBI Taxonomy" id="152371"/>
    <lineage>
        <taxon>Eukaryota</taxon>
        <taxon>Viridiplantae</taxon>
        <taxon>Streptophyta</taxon>
        <taxon>Embryophyta</taxon>
        <taxon>Tracheophyta</taxon>
        <taxon>Spermatophyta</taxon>
        <taxon>Magnoliopsida</taxon>
        <taxon>Ranunculales</taxon>
        <taxon>Menispermaceae</taxon>
        <taxon>Menispermoideae</taxon>
        <taxon>Cissampelideae</taxon>
        <taxon>Stephania</taxon>
    </lineage>
</organism>
<evidence type="ECO:0000256" key="1">
    <source>
        <dbReference type="SAM" id="MobiDB-lite"/>
    </source>
</evidence>
<gene>
    <name evidence="2" type="ORF">Syun_031330</name>
</gene>
<feature type="region of interest" description="Disordered" evidence="1">
    <location>
        <begin position="1"/>
        <end position="68"/>
    </location>
</feature>
<accession>A0AAP0E1B4</accession>
<proteinExistence type="predicted"/>
<comment type="caution">
    <text evidence="2">The sequence shown here is derived from an EMBL/GenBank/DDBJ whole genome shotgun (WGS) entry which is preliminary data.</text>
</comment>